<dbReference type="PANTHER" id="PTHR10933">
    <property type="entry name" value="IMMUNOGLOBULIN-BINDING PROTEIN 1"/>
    <property type="match status" value="1"/>
</dbReference>
<accession>A0A4C1VWU4</accession>
<gene>
    <name evidence="3" type="primary">Igbp1b</name>
    <name evidence="3" type="ORF">EVAR_83351_1</name>
</gene>
<organism evidence="3 4">
    <name type="scientific">Eumeta variegata</name>
    <name type="common">Bagworm moth</name>
    <name type="synonym">Eumeta japonica</name>
    <dbReference type="NCBI Taxonomy" id="151549"/>
    <lineage>
        <taxon>Eukaryota</taxon>
        <taxon>Metazoa</taxon>
        <taxon>Ecdysozoa</taxon>
        <taxon>Arthropoda</taxon>
        <taxon>Hexapoda</taxon>
        <taxon>Insecta</taxon>
        <taxon>Pterygota</taxon>
        <taxon>Neoptera</taxon>
        <taxon>Endopterygota</taxon>
        <taxon>Lepidoptera</taxon>
        <taxon>Glossata</taxon>
        <taxon>Ditrysia</taxon>
        <taxon>Tineoidea</taxon>
        <taxon>Psychidae</taxon>
        <taxon>Oiketicinae</taxon>
        <taxon>Eumeta</taxon>
    </lineage>
</organism>
<evidence type="ECO:0000256" key="2">
    <source>
        <dbReference type="SAM" id="MobiDB-lite"/>
    </source>
</evidence>
<protein>
    <submittedName>
        <fullName evidence="3">Immunoglobulin-binding protein 1b</fullName>
    </submittedName>
</protein>
<comment type="caution">
    <text evidence="3">The sequence shown here is derived from an EMBL/GenBank/DDBJ whole genome shotgun (WGS) entry which is preliminary data.</text>
</comment>
<evidence type="ECO:0000256" key="1">
    <source>
        <dbReference type="ARBA" id="ARBA00034730"/>
    </source>
</evidence>
<dbReference type="InterPro" id="IPR007304">
    <property type="entry name" value="TAP46-like"/>
</dbReference>
<dbReference type="Gene3D" id="1.25.40.540">
    <property type="entry name" value="TAP42-like family"/>
    <property type="match status" value="1"/>
</dbReference>
<dbReference type="OrthoDB" id="10261753at2759"/>
<name>A0A4C1VWU4_EUMVA</name>
<dbReference type="EMBL" id="BGZK01000424">
    <property type="protein sequence ID" value="GBP42832.1"/>
    <property type="molecule type" value="Genomic_DNA"/>
</dbReference>
<dbReference type="AlphaFoldDB" id="A0A4C1VWU4"/>
<reference evidence="3 4" key="1">
    <citation type="journal article" date="2019" name="Commun. Biol.">
        <title>The bagworm genome reveals a unique fibroin gene that provides high tensile strength.</title>
        <authorList>
            <person name="Kono N."/>
            <person name="Nakamura H."/>
            <person name="Ohtoshi R."/>
            <person name="Tomita M."/>
            <person name="Numata K."/>
            <person name="Arakawa K."/>
        </authorList>
    </citation>
    <scope>NUCLEOTIDE SEQUENCE [LARGE SCALE GENOMIC DNA]</scope>
</reference>
<comment type="similarity">
    <text evidence="1">Belongs to the IGBP1/TAP42 family.</text>
</comment>
<dbReference type="GO" id="GO:0035303">
    <property type="term" value="P:regulation of dephosphorylation"/>
    <property type="evidence" value="ECO:0007669"/>
    <property type="project" value="TreeGrafter"/>
</dbReference>
<dbReference type="FunFam" id="1.25.40.540:FF:000003">
    <property type="entry name" value="Immunoglobulin (CD79A)-binding protein 1"/>
    <property type="match status" value="1"/>
</dbReference>
<keyword evidence="4" id="KW-1185">Reference proteome</keyword>
<dbReference type="STRING" id="151549.A0A4C1VWU4"/>
<feature type="compositionally biased region" description="Polar residues" evidence="2">
    <location>
        <begin position="131"/>
        <end position="147"/>
    </location>
</feature>
<proteinExistence type="inferred from homology"/>
<evidence type="ECO:0000313" key="3">
    <source>
        <dbReference type="EMBL" id="GBP42832.1"/>
    </source>
</evidence>
<sequence length="442" mass="50243">MSQDIAGQSTDEETLKAIFDDGMKLFENIETSTEPTNSDAVQMNIKSAMSKFEKATNLVSLAGLFSRNESVEEIPTENLQYLLLPALLGTLSLKLCGQQRLDVINVAEIYFQDYLQRCKDYGVSDVEVPQPSESESNAENRPQTQQEKLVNMVRSREAKIKRYKEVKELKDKLADLKKATLSPNIDDETKREYFVTLLRSYANQSLDELKSMDQEKPILEYMSKHAGETQVQKRPRVTPLKPVIIARDAAQKAVFGLGYPSIPTMTIEEFYDNRVKEGLFPGPNIPHTTIDHAETEDNDEEAAHKDALNENDDPVELDRQRRMDEYKDDHRRGWGNRYNRRLSLSFNKLSEQGNRIQRLLEDFMLGPQEGNSCVKPVRDEDGPRTAIIPQLVTIEELELNSEIEWKTGTEPPTLLINGSLEVEVHRPPFDRGIGEGLAVSGR</sequence>
<dbReference type="GO" id="GO:0009966">
    <property type="term" value="P:regulation of signal transduction"/>
    <property type="evidence" value="ECO:0007669"/>
    <property type="project" value="InterPro"/>
</dbReference>
<evidence type="ECO:0000313" key="4">
    <source>
        <dbReference type="Proteomes" id="UP000299102"/>
    </source>
</evidence>
<dbReference type="Proteomes" id="UP000299102">
    <property type="component" value="Unassembled WGS sequence"/>
</dbReference>
<dbReference type="Pfam" id="PF04177">
    <property type="entry name" value="TAP42"/>
    <property type="match status" value="1"/>
</dbReference>
<feature type="region of interest" description="Disordered" evidence="2">
    <location>
        <begin position="126"/>
        <end position="147"/>
    </location>
</feature>
<dbReference type="PANTHER" id="PTHR10933:SF9">
    <property type="entry name" value="IMMUNOGLOBULIN-BINDING PROTEIN 1"/>
    <property type="match status" value="1"/>
</dbReference>
<dbReference type="GO" id="GO:0005829">
    <property type="term" value="C:cytosol"/>
    <property type="evidence" value="ECO:0007669"/>
    <property type="project" value="TreeGrafter"/>
</dbReference>
<dbReference type="GO" id="GO:0051721">
    <property type="term" value="F:protein phosphatase 2A binding"/>
    <property type="evidence" value="ECO:0007669"/>
    <property type="project" value="TreeGrafter"/>
</dbReference>
<dbReference type="InterPro" id="IPR038511">
    <property type="entry name" value="TAP42/TAP46-like_sf"/>
</dbReference>